<accession>B4P541</accession>
<dbReference type="EMBL" id="CM000158">
    <property type="protein sequence ID" value="EDW91742.1"/>
    <property type="molecule type" value="Genomic_DNA"/>
</dbReference>
<dbReference type="KEGG" id="dya:Dyak_GE11895"/>
<feature type="repeat" description="WD" evidence="3">
    <location>
        <begin position="134"/>
        <end position="175"/>
    </location>
</feature>
<dbReference type="InterPro" id="IPR059122">
    <property type="entry name" value="Beta-prop_WDR5-like"/>
</dbReference>
<keyword evidence="1 3" id="KW-0853">WD repeat</keyword>
<dbReference type="InterPro" id="IPR019775">
    <property type="entry name" value="WD40_repeat_CS"/>
</dbReference>
<dbReference type="SMR" id="B4P541"/>
<gene>
    <name evidence="5" type="primary">Dyak\GE11895</name>
    <name evidence="5" type="synonym">dyak_GLEANR_12188</name>
    <name evidence="5" type="synonym">GE11895</name>
    <name evidence="5" type="ORF">Dyak_GE11895</name>
</gene>
<evidence type="ECO:0000259" key="4">
    <source>
        <dbReference type="Pfam" id="PF25175"/>
    </source>
</evidence>
<dbReference type="PRINTS" id="PR00320">
    <property type="entry name" value="GPROTEINBRPT"/>
</dbReference>
<evidence type="ECO:0000313" key="5">
    <source>
        <dbReference type="EMBL" id="EDW91742.1"/>
    </source>
</evidence>
<dbReference type="GO" id="GO:0044666">
    <property type="term" value="C:MLL3/4 complex"/>
    <property type="evidence" value="ECO:0007669"/>
    <property type="project" value="UniProtKB-ARBA"/>
</dbReference>
<dbReference type="HOGENOM" id="CLU_000288_57_1_1"/>
<dbReference type="PROSITE" id="PS50294">
    <property type="entry name" value="WD_REPEATS_REGION"/>
    <property type="match status" value="4"/>
</dbReference>
<reference evidence="5 6" key="1">
    <citation type="journal article" date="2007" name="Nature">
        <title>Evolution of genes and genomes on the Drosophila phylogeny.</title>
        <authorList>
            <consortium name="Drosophila 12 Genomes Consortium"/>
            <person name="Clark A.G."/>
            <person name="Eisen M.B."/>
            <person name="Smith D.R."/>
            <person name="Bergman C.M."/>
            <person name="Oliver B."/>
            <person name="Markow T.A."/>
            <person name="Kaufman T.C."/>
            <person name="Kellis M."/>
            <person name="Gelbart W."/>
            <person name="Iyer V.N."/>
            <person name="Pollard D.A."/>
            <person name="Sackton T.B."/>
            <person name="Larracuente A.M."/>
            <person name="Singh N.D."/>
            <person name="Abad J.P."/>
            <person name="Abt D.N."/>
            <person name="Adryan B."/>
            <person name="Aguade M."/>
            <person name="Akashi H."/>
            <person name="Anderson W.W."/>
            <person name="Aquadro C.F."/>
            <person name="Ardell D.H."/>
            <person name="Arguello R."/>
            <person name="Artieri C.G."/>
            <person name="Barbash D.A."/>
            <person name="Barker D."/>
            <person name="Barsanti P."/>
            <person name="Batterham P."/>
            <person name="Batzoglou S."/>
            <person name="Begun D."/>
            <person name="Bhutkar A."/>
            <person name="Blanco E."/>
            <person name="Bosak S.A."/>
            <person name="Bradley R.K."/>
            <person name="Brand A.D."/>
            <person name="Brent M.R."/>
            <person name="Brooks A.N."/>
            <person name="Brown R.H."/>
            <person name="Butlin R.K."/>
            <person name="Caggese C."/>
            <person name="Calvi B.R."/>
            <person name="Bernardo de Carvalho A."/>
            <person name="Caspi A."/>
            <person name="Castrezana S."/>
            <person name="Celniker S.E."/>
            <person name="Chang J.L."/>
            <person name="Chapple C."/>
            <person name="Chatterji S."/>
            <person name="Chinwalla A."/>
            <person name="Civetta A."/>
            <person name="Clifton S.W."/>
            <person name="Comeron J.M."/>
            <person name="Costello J.C."/>
            <person name="Coyne J.A."/>
            <person name="Daub J."/>
            <person name="David R.G."/>
            <person name="Delcher A.L."/>
            <person name="Delehaunty K."/>
            <person name="Do C.B."/>
            <person name="Ebling H."/>
            <person name="Edwards K."/>
            <person name="Eickbush T."/>
            <person name="Evans J.D."/>
            <person name="Filipski A."/>
            <person name="Findeiss S."/>
            <person name="Freyhult E."/>
            <person name="Fulton L."/>
            <person name="Fulton R."/>
            <person name="Garcia A.C."/>
            <person name="Gardiner A."/>
            <person name="Garfield D.A."/>
            <person name="Garvin B.E."/>
            <person name="Gibson G."/>
            <person name="Gilbert D."/>
            <person name="Gnerre S."/>
            <person name="Godfrey J."/>
            <person name="Good R."/>
            <person name="Gotea V."/>
            <person name="Gravely B."/>
            <person name="Greenberg A.J."/>
            <person name="Griffiths-Jones S."/>
            <person name="Gross S."/>
            <person name="Guigo R."/>
            <person name="Gustafson E.A."/>
            <person name="Haerty W."/>
            <person name="Hahn M.W."/>
            <person name="Halligan D.L."/>
            <person name="Halpern A.L."/>
            <person name="Halter G.M."/>
            <person name="Han M.V."/>
            <person name="Heger A."/>
            <person name="Hillier L."/>
            <person name="Hinrichs A.S."/>
            <person name="Holmes I."/>
            <person name="Hoskins R.A."/>
            <person name="Hubisz M.J."/>
            <person name="Hultmark D."/>
            <person name="Huntley M.A."/>
            <person name="Jaffe D.B."/>
            <person name="Jagadeeshan S."/>
            <person name="Jeck W.R."/>
            <person name="Johnson J."/>
            <person name="Jones C.D."/>
            <person name="Jordan W.C."/>
            <person name="Karpen G.H."/>
            <person name="Kataoka E."/>
            <person name="Keightley P.D."/>
            <person name="Kheradpour P."/>
            <person name="Kirkness E.F."/>
            <person name="Koerich L.B."/>
            <person name="Kristiansen K."/>
            <person name="Kudrna D."/>
            <person name="Kulathinal R.J."/>
            <person name="Kumar S."/>
            <person name="Kwok R."/>
            <person name="Lander E."/>
            <person name="Langley C.H."/>
            <person name="Lapoint R."/>
            <person name="Lazzaro B.P."/>
            <person name="Lee S.J."/>
            <person name="Levesque L."/>
            <person name="Li R."/>
            <person name="Lin C.F."/>
            <person name="Lin M.F."/>
            <person name="Lindblad-Toh K."/>
            <person name="Llopart A."/>
            <person name="Long M."/>
            <person name="Low L."/>
            <person name="Lozovsky E."/>
            <person name="Lu J."/>
            <person name="Luo M."/>
            <person name="Machado C.A."/>
            <person name="Makalowski W."/>
            <person name="Marzo M."/>
            <person name="Matsuda M."/>
            <person name="Matzkin L."/>
            <person name="McAllister B."/>
            <person name="McBride C.S."/>
            <person name="McKernan B."/>
            <person name="McKernan K."/>
            <person name="Mendez-Lago M."/>
            <person name="Minx P."/>
            <person name="Mollenhauer M.U."/>
            <person name="Montooth K."/>
            <person name="Mount S.M."/>
            <person name="Mu X."/>
            <person name="Myers E."/>
            <person name="Negre B."/>
            <person name="Newfeld S."/>
            <person name="Nielsen R."/>
            <person name="Noor M.A."/>
            <person name="O'Grady P."/>
            <person name="Pachter L."/>
            <person name="Papaceit M."/>
            <person name="Parisi M.J."/>
            <person name="Parisi M."/>
            <person name="Parts L."/>
            <person name="Pedersen J.S."/>
            <person name="Pesole G."/>
            <person name="Phillippy A.M."/>
            <person name="Ponting C.P."/>
            <person name="Pop M."/>
            <person name="Porcelli D."/>
            <person name="Powell J.R."/>
            <person name="Prohaska S."/>
            <person name="Pruitt K."/>
            <person name="Puig M."/>
            <person name="Quesneville H."/>
            <person name="Ram K.R."/>
            <person name="Rand D."/>
            <person name="Rasmussen M.D."/>
            <person name="Reed L.K."/>
            <person name="Reenan R."/>
            <person name="Reily A."/>
            <person name="Remington K.A."/>
            <person name="Rieger T.T."/>
            <person name="Ritchie M.G."/>
            <person name="Robin C."/>
            <person name="Rogers Y.H."/>
            <person name="Rohde C."/>
            <person name="Rozas J."/>
            <person name="Rubenfield M.J."/>
            <person name="Ruiz A."/>
            <person name="Russo S."/>
            <person name="Salzberg S.L."/>
            <person name="Sanchez-Gracia A."/>
            <person name="Saranga D.J."/>
            <person name="Sato H."/>
            <person name="Schaeffer S.W."/>
            <person name="Schatz M.C."/>
            <person name="Schlenke T."/>
            <person name="Schwartz R."/>
            <person name="Segarra C."/>
            <person name="Singh R.S."/>
            <person name="Sirot L."/>
            <person name="Sirota M."/>
            <person name="Sisneros N.B."/>
            <person name="Smith C.D."/>
            <person name="Smith T.F."/>
            <person name="Spieth J."/>
            <person name="Stage D.E."/>
            <person name="Stark A."/>
            <person name="Stephan W."/>
            <person name="Strausberg R.L."/>
            <person name="Strempel S."/>
            <person name="Sturgill D."/>
            <person name="Sutton G."/>
            <person name="Sutton G.G."/>
            <person name="Tao W."/>
            <person name="Teichmann S."/>
            <person name="Tobari Y.N."/>
            <person name="Tomimura Y."/>
            <person name="Tsolas J.M."/>
            <person name="Valente V.L."/>
            <person name="Venter E."/>
            <person name="Venter J.C."/>
            <person name="Vicario S."/>
            <person name="Vieira F.G."/>
            <person name="Vilella A.J."/>
            <person name="Villasante A."/>
            <person name="Walenz B."/>
            <person name="Wang J."/>
            <person name="Wasserman M."/>
            <person name="Watts T."/>
            <person name="Wilson D."/>
            <person name="Wilson R.K."/>
            <person name="Wing R.A."/>
            <person name="Wolfner M.F."/>
            <person name="Wong A."/>
            <person name="Wong G.K."/>
            <person name="Wu C.I."/>
            <person name="Wu G."/>
            <person name="Yamamoto D."/>
            <person name="Yang H.P."/>
            <person name="Yang S.P."/>
            <person name="Yorke J.A."/>
            <person name="Yoshida K."/>
            <person name="Zdobnov E."/>
            <person name="Zhang P."/>
            <person name="Zhang Y."/>
            <person name="Zimin A.V."/>
            <person name="Baldwin J."/>
            <person name="Abdouelleil A."/>
            <person name="Abdulkadir J."/>
            <person name="Abebe A."/>
            <person name="Abera B."/>
            <person name="Abreu J."/>
            <person name="Acer S.C."/>
            <person name="Aftuck L."/>
            <person name="Alexander A."/>
            <person name="An P."/>
            <person name="Anderson E."/>
            <person name="Anderson S."/>
            <person name="Arachi H."/>
            <person name="Azer M."/>
            <person name="Bachantsang P."/>
            <person name="Barry A."/>
            <person name="Bayul T."/>
            <person name="Berlin A."/>
            <person name="Bessette D."/>
            <person name="Bloom T."/>
            <person name="Blye J."/>
            <person name="Boguslavskiy L."/>
            <person name="Bonnet C."/>
            <person name="Boukhgalter B."/>
            <person name="Bourzgui I."/>
            <person name="Brown A."/>
            <person name="Cahill P."/>
            <person name="Channer S."/>
            <person name="Cheshatsang Y."/>
            <person name="Chuda L."/>
            <person name="Citroen M."/>
            <person name="Collymore A."/>
            <person name="Cooke P."/>
            <person name="Costello M."/>
            <person name="D'Aco K."/>
            <person name="Daza R."/>
            <person name="De Haan G."/>
            <person name="DeGray S."/>
            <person name="DeMaso C."/>
            <person name="Dhargay N."/>
            <person name="Dooley K."/>
            <person name="Dooley E."/>
            <person name="Doricent M."/>
            <person name="Dorje P."/>
            <person name="Dorjee K."/>
            <person name="Dupes A."/>
            <person name="Elong R."/>
            <person name="Falk J."/>
            <person name="Farina A."/>
            <person name="Faro S."/>
            <person name="Ferguson D."/>
            <person name="Fisher S."/>
            <person name="Foley C.D."/>
            <person name="Franke A."/>
            <person name="Friedrich D."/>
            <person name="Gadbois L."/>
            <person name="Gearin G."/>
            <person name="Gearin C.R."/>
            <person name="Giannoukos G."/>
            <person name="Goode T."/>
            <person name="Graham J."/>
            <person name="Grandbois E."/>
            <person name="Grewal S."/>
            <person name="Gyaltsen K."/>
            <person name="Hafez N."/>
            <person name="Hagos B."/>
            <person name="Hall J."/>
            <person name="Henson C."/>
            <person name="Hollinger A."/>
            <person name="Honan T."/>
            <person name="Huard M.D."/>
            <person name="Hughes L."/>
            <person name="Hurhula B."/>
            <person name="Husby M.E."/>
            <person name="Kamat A."/>
            <person name="Kanga B."/>
            <person name="Kashin S."/>
            <person name="Khazanovich D."/>
            <person name="Kisner P."/>
            <person name="Lance K."/>
            <person name="Lara M."/>
            <person name="Lee W."/>
            <person name="Lennon N."/>
            <person name="Letendre F."/>
            <person name="LeVine R."/>
            <person name="Lipovsky A."/>
            <person name="Liu X."/>
            <person name="Liu J."/>
            <person name="Liu S."/>
            <person name="Lokyitsang T."/>
            <person name="Lokyitsang Y."/>
            <person name="Lubonja R."/>
            <person name="Lui A."/>
            <person name="MacDonald P."/>
            <person name="Magnisalis V."/>
            <person name="Maru K."/>
            <person name="Matthews C."/>
            <person name="McCusker W."/>
            <person name="McDonough S."/>
            <person name="Mehta T."/>
            <person name="Meldrim J."/>
            <person name="Meneus L."/>
            <person name="Mihai O."/>
            <person name="Mihalev A."/>
            <person name="Mihova T."/>
            <person name="Mittelman R."/>
            <person name="Mlenga V."/>
            <person name="Montmayeur A."/>
            <person name="Mulrain L."/>
            <person name="Navidi A."/>
            <person name="Naylor J."/>
            <person name="Negash T."/>
            <person name="Nguyen T."/>
            <person name="Nguyen N."/>
            <person name="Nicol R."/>
            <person name="Norbu C."/>
            <person name="Norbu N."/>
            <person name="Novod N."/>
            <person name="O'Neill B."/>
            <person name="Osman S."/>
            <person name="Markiewicz E."/>
            <person name="Oyono O.L."/>
            <person name="Patti C."/>
            <person name="Phunkhang P."/>
            <person name="Pierre F."/>
            <person name="Priest M."/>
            <person name="Raghuraman S."/>
            <person name="Rege F."/>
            <person name="Reyes R."/>
            <person name="Rise C."/>
            <person name="Rogov P."/>
            <person name="Ross K."/>
            <person name="Ryan E."/>
            <person name="Settipalli S."/>
            <person name="Shea T."/>
            <person name="Sherpa N."/>
            <person name="Shi L."/>
            <person name="Shih D."/>
            <person name="Sparrow T."/>
            <person name="Spaulding J."/>
            <person name="Stalker J."/>
            <person name="Stange-Thomann N."/>
            <person name="Stavropoulos S."/>
            <person name="Stone C."/>
            <person name="Strader C."/>
            <person name="Tesfaye S."/>
            <person name="Thomson T."/>
            <person name="Thoulutsang Y."/>
            <person name="Thoulutsang D."/>
            <person name="Topham K."/>
            <person name="Topping I."/>
            <person name="Tsamla T."/>
            <person name="Vassiliev H."/>
            <person name="Vo A."/>
            <person name="Wangchuk T."/>
            <person name="Wangdi T."/>
            <person name="Weiand M."/>
            <person name="Wilkinson J."/>
            <person name="Wilson A."/>
            <person name="Yadav S."/>
            <person name="Young G."/>
            <person name="Yu Q."/>
            <person name="Zembek L."/>
            <person name="Zhong D."/>
            <person name="Zimmer A."/>
            <person name="Zwirko Z."/>
            <person name="Jaffe D.B."/>
            <person name="Alvarez P."/>
            <person name="Brockman W."/>
            <person name="Butler J."/>
            <person name="Chin C."/>
            <person name="Gnerre S."/>
            <person name="Grabherr M."/>
            <person name="Kleber M."/>
            <person name="Mauceli E."/>
            <person name="MacCallum I."/>
        </authorList>
    </citation>
    <scope>NUCLEOTIDE SEQUENCE [LARGE SCALE GENOMIC DNA]</scope>
    <source>
        <strain evidence="6">Tai18E2 / Tucson 14021-0261.01</strain>
    </source>
</reference>
<name>B4P541_DROYA</name>
<dbReference type="InterPro" id="IPR015943">
    <property type="entry name" value="WD40/YVTN_repeat-like_dom_sf"/>
</dbReference>
<evidence type="ECO:0000313" key="6">
    <source>
        <dbReference type="Proteomes" id="UP000002282"/>
    </source>
</evidence>
<feature type="domain" description="WDR5-like beta-propeller" evidence="4">
    <location>
        <begin position="51"/>
        <end position="340"/>
    </location>
</feature>
<dbReference type="OrthoDB" id="674604at2759"/>
<keyword evidence="6" id="KW-1185">Reference proteome</keyword>
<sequence length="343" mass="37504">MELPETAVSADPETETAITEAAFNSFKMPLLPSQLLCQNSVSPGYAIKSSLLGHSGCVTGVKFSPDGENLVSSSADKLLKLWDISATRCIQSLAGHEHGVNDVAWSAAGLLASCSDDKTVRLWDTRSQRCVKALEGHSNFSFSCCFNPQANLLATTSFDETVRLWDVRTGKTLKIVTAHQDPVTSVDFNRDGSCFVTSSIDGLVRLWDSSTGHALKTLVDVDNIPVGYVKFSPNGRYILSSTLNNTLKLWNYNKPKCLRIYRGHVNESYCLTSNFSITAGIWIVSGSEDNTLCIWNLQTRELVQKVCTQGDRVLCSHCHPTANVIATGALQNAFAIKIWQSSE</sequence>
<feature type="repeat" description="WD" evidence="3">
    <location>
        <begin position="261"/>
        <end position="305"/>
    </location>
</feature>
<dbReference type="Proteomes" id="UP000002282">
    <property type="component" value="Chromosome 2R"/>
</dbReference>
<evidence type="ECO:0000256" key="1">
    <source>
        <dbReference type="ARBA" id="ARBA00022574"/>
    </source>
</evidence>
<organism evidence="5 6">
    <name type="scientific">Drosophila yakuba</name>
    <name type="common">Fruit fly</name>
    <dbReference type="NCBI Taxonomy" id="7245"/>
    <lineage>
        <taxon>Eukaryota</taxon>
        <taxon>Metazoa</taxon>
        <taxon>Ecdysozoa</taxon>
        <taxon>Arthropoda</taxon>
        <taxon>Hexapoda</taxon>
        <taxon>Insecta</taxon>
        <taxon>Pterygota</taxon>
        <taxon>Neoptera</taxon>
        <taxon>Endopterygota</taxon>
        <taxon>Diptera</taxon>
        <taxon>Brachycera</taxon>
        <taxon>Muscomorpha</taxon>
        <taxon>Ephydroidea</taxon>
        <taxon>Drosophilidae</taxon>
        <taxon>Drosophila</taxon>
        <taxon>Sophophora</taxon>
    </lineage>
</organism>
<evidence type="ECO:0000256" key="2">
    <source>
        <dbReference type="ARBA" id="ARBA00022737"/>
    </source>
</evidence>
<feature type="repeat" description="WD" evidence="3">
    <location>
        <begin position="176"/>
        <end position="217"/>
    </location>
</feature>
<dbReference type="InterPro" id="IPR001680">
    <property type="entry name" value="WD40_rpt"/>
</dbReference>
<dbReference type="Pfam" id="PF25175">
    <property type="entry name" value="Beta-prop_WDR5"/>
    <property type="match status" value="1"/>
</dbReference>
<reference evidence="5 6" key="2">
    <citation type="journal article" date="2007" name="PLoS Biol.">
        <title>Principles of genome evolution in the Drosophila melanogaster species group.</title>
        <authorList>
            <person name="Ranz J.M."/>
            <person name="Maurin D."/>
            <person name="Chan Y.S."/>
            <person name="von Grotthuss M."/>
            <person name="Hillier L.W."/>
            <person name="Roote J."/>
            <person name="Ashburner M."/>
            <person name="Bergman C.M."/>
        </authorList>
    </citation>
    <scope>NUCLEOTIDE SEQUENCE [LARGE SCALE GENOMIC DNA]</scope>
    <source>
        <strain evidence="6">Tai18E2 / Tucson 14021-0261.01</strain>
    </source>
</reference>
<dbReference type="CDD" id="cd00200">
    <property type="entry name" value="WD40"/>
    <property type="match status" value="1"/>
</dbReference>
<dbReference type="eggNOG" id="KOG0266">
    <property type="taxonomic scope" value="Eukaryota"/>
</dbReference>
<dbReference type="InterPro" id="IPR036322">
    <property type="entry name" value="WD40_repeat_dom_sf"/>
</dbReference>
<dbReference type="AlphaFoldDB" id="B4P541"/>
<feature type="repeat" description="WD" evidence="3">
    <location>
        <begin position="93"/>
        <end position="133"/>
    </location>
</feature>
<keyword evidence="2" id="KW-0677">Repeat</keyword>
<proteinExistence type="predicted"/>
<dbReference type="Gene3D" id="2.130.10.10">
    <property type="entry name" value="YVTN repeat-like/Quinoprotein amine dehydrogenase"/>
    <property type="match status" value="1"/>
</dbReference>
<protein>
    <recommendedName>
        <fullName evidence="4">WDR5-like beta-propeller domain-containing protein</fullName>
    </recommendedName>
</protein>
<dbReference type="SMART" id="SM00320">
    <property type="entry name" value="WD40"/>
    <property type="match status" value="7"/>
</dbReference>
<dbReference type="PANTHER" id="PTHR19879">
    <property type="entry name" value="TRANSCRIPTION INITIATION FACTOR TFIID"/>
    <property type="match status" value="1"/>
</dbReference>
<dbReference type="PROSITE" id="PS00678">
    <property type="entry name" value="WD_REPEATS_1"/>
    <property type="match status" value="4"/>
</dbReference>
<feature type="repeat" description="WD" evidence="3">
    <location>
        <begin position="51"/>
        <end position="92"/>
    </location>
</feature>
<dbReference type="FunFam" id="2.130.10.10:FF:000228">
    <property type="entry name" value="COMPASS-like H3K4 histone methylase component WDR5A"/>
    <property type="match status" value="1"/>
</dbReference>
<dbReference type="SUPFAM" id="SSF50978">
    <property type="entry name" value="WD40 repeat-like"/>
    <property type="match status" value="1"/>
</dbReference>
<evidence type="ECO:0000256" key="3">
    <source>
        <dbReference type="PROSITE-ProRule" id="PRU00221"/>
    </source>
</evidence>
<dbReference type="PANTHER" id="PTHR19879:SF9">
    <property type="entry name" value="TRANSCRIPTION INITIATION FACTOR TFIID SUBUNIT 5"/>
    <property type="match status" value="1"/>
</dbReference>
<dbReference type="OMA" id="PVGYVKF"/>
<dbReference type="PhylomeDB" id="B4P541"/>
<dbReference type="InterPro" id="IPR020472">
    <property type="entry name" value="WD40_PAC1"/>
</dbReference>
<feature type="repeat" description="WD" evidence="3">
    <location>
        <begin position="219"/>
        <end position="260"/>
    </location>
</feature>
<dbReference type="PROSITE" id="PS50082">
    <property type="entry name" value="WD_REPEATS_2"/>
    <property type="match status" value="6"/>
</dbReference>